<proteinExistence type="inferred from homology"/>
<evidence type="ECO:0000256" key="10">
    <source>
        <dbReference type="SAM" id="Phobius"/>
    </source>
</evidence>
<evidence type="ECO:0000256" key="2">
    <source>
        <dbReference type="ARBA" id="ARBA00009324"/>
    </source>
</evidence>
<keyword evidence="12" id="KW-0560">Oxidoreductase</keyword>
<comment type="catalytic activity">
    <reaction evidence="9">
        <text>a long-chain fatty aldehyde + 2 NADPH + O2 + H(+) = a long-chain alkane + formate + 2 NADP(+) + H2O</text>
        <dbReference type="Rhea" id="RHEA:21440"/>
        <dbReference type="ChEBI" id="CHEBI:15377"/>
        <dbReference type="ChEBI" id="CHEBI:15378"/>
        <dbReference type="ChEBI" id="CHEBI:15379"/>
        <dbReference type="ChEBI" id="CHEBI:15740"/>
        <dbReference type="ChEBI" id="CHEBI:17176"/>
        <dbReference type="ChEBI" id="CHEBI:57783"/>
        <dbReference type="ChEBI" id="CHEBI:58349"/>
        <dbReference type="ChEBI" id="CHEBI:83563"/>
        <dbReference type="EC" id="4.1.99.5"/>
    </reaction>
</comment>
<evidence type="ECO:0000259" key="11">
    <source>
        <dbReference type="Pfam" id="PF04116"/>
    </source>
</evidence>
<evidence type="ECO:0000256" key="3">
    <source>
        <dbReference type="ARBA" id="ARBA00013146"/>
    </source>
</evidence>
<dbReference type="EC" id="4.1.99.5" evidence="3"/>
<gene>
    <name evidence="12" type="ORF">QJS04_geneDACA020601</name>
</gene>
<keyword evidence="5" id="KW-0256">Endoplasmic reticulum</keyword>
<keyword evidence="12" id="KW-0503">Monooxygenase</keyword>
<dbReference type="GO" id="GO:0008610">
    <property type="term" value="P:lipid biosynthetic process"/>
    <property type="evidence" value="ECO:0007669"/>
    <property type="project" value="InterPro"/>
</dbReference>
<evidence type="ECO:0000256" key="1">
    <source>
        <dbReference type="ARBA" id="ARBA00004477"/>
    </source>
</evidence>
<protein>
    <recommendedName>
        <fullName evidence="3">aldehyde oxygenase (deformylating)</fullName>
        <ecNumber evidence="3">4.1.99.5</ecNumber>
    </recommendedName>
</protein>
<dbReference type="InterPro" id="IPR050307">
    <property type="entry name" value="Sterol_Desaturase_Related"/>
</dbReference>
<comment type="caution">
    <text evidence="12">The sequence shown here is derived from an EMBL/GenBank/DDBJ whole genome shotgun (WGS) entry which is preliminary data.</text>
</comment>
<dbReference type="PANTHER" id="PTHR11863">
    <property type="entry name" value="STEROL DESATURASE"/>
    <property type="match status" value="1"/>
</dbReference>
<organism evidence="12 13">
    <name type="scientific">Acorus gramineus</name>
    <name type="common">Dwarf sweet flag</name>
    <dbReference type="NCBI Taxonomy" id="55184"/>
    <lineage>
        <taxon>Eukaryota</taxon>
        <taxon>Viridiplantae</taxon>
        <taxon>Streptophyta</taxon>
        <taxon>Embryophyta</taxon>
        <taxon>Tracheophyta</taxon>
        <taxon>Spermatophyta</taxon>
        <taxon>Magnoliopsida</taxon>
        <taxon>Liliopsida</taxon>
        <taxon>Acoraceae</taxon>
        <taxon>Acorus</taxon>
    </lineage>
</organism>
<evidence type="ECO:0000256" key="6">
    <source>
        <dbReference type="ARBA" id="ARBA00022989"/>
    </source>
</evidence>
<keyword evidence="7 10" id="KW-0472">Membrane</keyword>
<name>A0AAV9BA15_ACOGR</name>
<evidence type="ECO:0000313" key="13">
    <source>
        <dbReference type="Proteomes" id="UP001179952"/>
    </source>
</evidence>
<dbReference type="Pfam" id="PF04116">
    <property type="entry name" value="FA_hydroxylase"/>
    <property type="match status" value="1"/>
</dbReference>
<dbReference type="AlphaFoldDB" id="A0AAV9BA15"/>
<evidence type="ECO:0000256" key="7">
    <source>
        <dbReference type="ARBA" id="ARBA00023136"/>
    </source>
</evidence>
<evidence type="ECO:0000313" key="12">
    <source>
        <dbReference type="EMBL" id="KAK1273228.1"/>
    </source>
</evidence>
<dbReference type="GO" id="GO:0071771">
    <property type="term" value="F:aldehyde oxygenase (deformylating) activity"/>
    <property type="evidence" value="ECO:0007669"/>
    <property type="project" value="UniProtKB-EC"/>
</dbReference>
<dbReference type="InterPro" id="IPR006694">
    <property type="entry name" value="Fatty_acid_hydroxylase"/>
</dbReference>
<comment type="similarity">
    <text evidence="2">Belongs to the sterol desaturase family.</text>
</comment>
<evidence type="ECO:0000256" key="8">
    <source>
        <dbReference type="ARBA" id="ARBA00023239"/>
    </source>
</evidence>
<keyword evidence="8" id="KW-0456">Lyase</keyword>
<accession>A0AAV9BA15</accession>
<dbReference type="GO" id="GO:0004497">
    <property type="term" value="F:monooxygenase activity"/>
    <property type="evidence" value="ECO:0007669"/>
    <property type="project" value="UniProtKB-KW"/>
</dbReference>
<keyword evidence="4 10" id="KW-0812">Transmembrane</keyword>
<comment type="subcellular location">
    <subcellularLocation>
        <location evidence="1">Endoplasmic reticulum membrane</location>
        <topology evidence="1">Multi-pass membrane protein</topology>
    </subcellularLocation>
</comment>
<evidence type="ECO:0000256" key="5">
    <source>
        <dbReference type="ARBA" id="ARBA00022824"/>
    </source>
</evidence>
<keyword evidence="6 10" id="KW-1133">Transmembrane helix</keyword>
<evidence type="ECO:0000256" key="9">
    <source>
        <dbReference type="ARBA" id="ARBA00047909"/>
    </source>
</evidence>
<dbReference type="Proteomes" id="UP001179952">
    <property type="component" value="Unassembled WGS sequence"/>
</dbReference>
<evidence type="ECO:0000256" key="4">
    <source>
        <dbReference type="ARBA" id="ARBA00022692"/>
    </source>
</evidence>
<feature type="transmembrane region" description="Helical" evidence="10">
    <location>
        <begin position="36"/>
        <end position="59"/>
    </location>
</feature>
<sequence length="321" mass="37202">MLPYETLMEAEAALGRALTRPETLWFRYSARIPDSILYYHNVFFLLVIFTLVPLPLALIELRRPKLLDKYKIQPKVHVTTSEVLKCYKDVMFTFLCVVGPLQLSSYTIIQYIGIRTGLPLPSRWEIVSQLVVYFLIEDYGNYWIHRLLHWKWGYEKIHSVHHEFTAPIGFAAPYAHPLEVLILGIPSFVGPALVPGHMVTFWLWIALRQLEAIETHSGYEFPLNFTKYIPFYGGAEYHDYHHYVGGHSQSNFASVFTYCDYIYGTDKVSQYPTLFALFRCPKHILHVYISKFFSSSNTGLQVPEKAPGKAQIEWRSESCFG</sequence>
<dbReference type="GO" id="GO:0005506">
    <property type="term" value="F:iron ion binding"/>
    <property type="evidence" value="ECO:0007669"/>
    <property type="project" value="InterPro"/>
</dbReference>
<dbReference type="GO" id="GO:0005789">
    <property type="term" value="C:endoplasmic reticulum membrane"/>
    <property type="evidence" value="ECO:0007669"/>
    <property type="project" value="UniProtKB-SubCell"/>
</dbReference>
<reference evidence="12" key="2">
    <citation type="submission" date="2023-06" db="EMBL/GenBank/DDBJ databases">
        <authorList>
            <person name="Ma L."/>
            <person name="Liu K.-W."/>
            <person name="Li Z."/>
            <person name="Hsiao Y.-Y."/>
            <person name="Qi Y."/>
            <person name="Fu T."/>
            <person name="Tang G."/>
            <person name="Zhang D."/>
            <person name="Sun W.-H."/>
            <person name="Liu D.-K."/>
            <person name="Li Y."/>
            <person name="Chen G.-Z."/>
            <person name="Liu X.-D."/>
            <person name="Liao X.-Y."/>
            <person name="Jiang Y.-T."/>
            <person name="Yu X."/>
            <person name="Hao Y."/>
            <person name="Huang J."/>
            <person name="Zhao X.-W."/>
            <person name="Ke S."/>
            <person name="Chen Y.-Y."/>
            <person name="Wu W.-L."/>
            <person name="Hsu J.-L."/>
            <person name="Lin Y.-F."/>
            <person name="Huang M.-D."/>
            <person name="Li C.-Y."/>
            <person name="Huang L."/>
            <person name="Wang Z.-W."/>
            <person name="Zhao X."/>
            <person name="Zhong W.-Y."/>
            <person name="Peng D.-H."/>
            <person name="Ahmad S."/>
            <person name="Lan S."/>
            <person name="Zhang J.-S."/>
            <person name="Tsai W.-C."/>
            <person name="Van De Peer Y."/>
            <person name="Liu Z.-J."/>
        </authorList>
    </citation>
    <scope>NUCLEOTIDE SEQUENCE</scope>
    <source>
        <strain evidence="12">SCP</strain>
        <tissue evidence="12">Leaves</tissue>
    </source>
</reference>
<keyword evidence="13" id="KW-1185">Reference proteome</keyword>
<reference evidence="12" key="1">
    <citation type="journal article" date="2023" name="Nat. Commun.">
        <title>Diploid and tetraploid genomes of Acorus and the evolution of monocots.</title>
        <authorList>
            <person name="Ma L."/>
            <person name="Liu K.W."/>
            <person name="Li Z."/>
            <person name="Hsiao Y.Y."/>
            <person name="Qi Y."/>
            <person name="Fu T."/>
            <person name="Tang G.D."/>
            <person name="Zhang D."/>
            <person name="Sun W.H."/>
            <person name="Liu D.K."/>
            <person name="Li Y."/>
            <person name="Chen G.Z."/>
            <person name="Liu X.D."/>
            <person name="Liao X.Y."/>
            <person name="Jiang Y.T."/>
            <person name="Yu X."/>
            <person name="Hao Y."/>
            <person name="Huang J."/>
            <person name="Zhao X.W."/>
            <person name="Ke S."/>
            <person name="Chen Y.Y."/>
            <person name="Wu W.L."/>
            <person name="Hsu J.L."/>
            <person name="Lin Y.F."/>
            <person name="Huang M.D."/>
            <person name="Li C.Y."/>
            <person name="Huang L."/>
            <person name="Wang Z.W."/>
            <person name="Zhao X."/>
            <person name="Zhong W.Y."/>
            <person name="Peng D.H."/>
            <person name="Ahmad S."/>
            <person name="Lan S."/>
            <person name="Zhang J.S."/>
            <person name="Tsai W.C."/>
            <person name="Van de Peer Y."/>
            <person name="Liu Z.J."/>
        </authorList>
    </citation>
    <scope>NUCLEOTIDE SEQUENCE</scope>
    <source>
        <strain evidence="12">SCP</strain>
    </source>
</reference>
<feature type="domain" description="Fatty acid hydroxylase" evidence="11">
    <location>
        <begin position="131"/>
        <end position="265"/>
    </location>
</feature>
<dbReference type="EMBL" id="JAUJYN010000004">
    <property type="protein sequence ID" value="KAK1273228.1"/>
    <property type="molecule type" value="Genomic_DNA"/>
</dbReference>